<dbReference type="Proteomes" id="UP001176468">
    <property type="component" value="Unassembled WGS sequence"/>
</dbReference>
<dbReference type="InterPro" id="IPR009056">
    <property type="entry name" value="Cyt_c-like_dom"/>
</dbReference>
<feature type="domain" description="Cytochrome c" evidence="11">
    <location>
        <begin position="315"/>
        <end position="405"/>
    </location>
</feature>
<keyword evidence="8 10" id="KW-0472">Membrane</keyword>
<keyword evidence="13" id="KW-1185">Reference proteome</keyword>
<feature type="transmembrane region" description="Helical" evidence="10">
    <location>
        <begin position="7"/>
        <end position="27"/>
    </location>
</feature>
<name>A0ABT9A0H7_9SPHN</name>
<keyword evidence="3 9" id="KW-0349">Heme</keyword>
<keyword evidence="10" id="KW-0812">Transmembrane</keyword>
<dbReference type="PIRSF" id="PIRSF000018">
    <property type="entry name" value="Mb_ADH_cyt_c"/>
    <property type="match status" value="1"/>
</dbReference>
<dbReference type="PROSITE" id="PS51007">
    <property type="entry name" value="CYTC"/>
    <property type="match status" value="3"/>
</dbReference>
<evidence type="ECO:0000313" key="13">
    <source>
        <dbReference type="Proteomes" id="UP001176468"/>
    </source>
</evidence>
<dbReference type="SUPFAM" id="SSF46626">
    <property type="entry name" value="Cytochrome c"/>
    <property type="match status" value="3"/>
</dbReference>
<dbReference type="Pfam" id="PF00034">
    <property type="entry name" value="Cytochrom_C"/>
    <property type="match status" value="3"/>
</dbReference>
<dbReference type="InterPro" id="IPR014353">
    <property type="entry name" value="Membr-bd_ADH_cyt_c"/>
</dbReference>
<protein>
    <submittedName>
        <fullName evidence="12">Cytochrome c</fullName>
    </submittedName>
</protein>
<evidence type="ECO:0000256" key="2">
    <source>
        <dbReference type="ARBA" id="ARBA00022475"/>
    </source>
</evidence>
<evidence type="ECO:0000256" key="8">
    <source>
        <dbReference type="ARBA" id="ARBA00023136"/>
    </source>
</evidence>
<dbReference type="Gene3D" id="1.10.760.10">
    <property type="entry name" value="Cytochrome c-like domain"/>
    <property type="match status" value="3"/>
</dbReference>
<reference evidence="12" key="1">
    <citation type="submission" date="2023-07" db="EMBL/GenBank/DDBJ databases">
        <authorList>
            <person name="Kim M.K."/>
        </authorList>
    </citation>
    <scope>NUCLEOTIDE SEQUENCE</scope>
    <source>
        <strain evidence="12">CA1-15</strain>
    </source>
</reference>
<evidence type="ECO:0000313" key="12">
    <source>
        <dbReference type="EMBL" id="MDO7842496.1"/>
    </source>
</evidence>
<keyword evidence="6" id="KW-0677">Repeat</keyword>
<dbReference type="EMBL" id="JAUQSZ010000005">
    <property type="protein sequence ID" value="MDO7842496.1"/>
    <property type="molecule type" value="Genomic_DNA"/>
</dbReference>
<evidence type="ECO:0000256" key="6">
    <source>
        <dbReference type="ARBA" id="ARBA00022737"/>
    </source>
</evidence>
<organism evidence="12 13">
    <name type="scientific">Sphingomonas immobilis</name>
    <dbReference type="NCBI Taxonomy" id="3063997"/>
    <lineage>
        <taxon>Bacteria</taxon>
        <taxon>Pseudomonadati</taxon>
        <taxon>Pseudomonadota</taxon>
        <taxon>Alphaproteobacteria</taxon>
        <taxon>Sphingomonadales</taxon>
        <taxon>Sphingomonadaceae</taxon>
        <taxon>Sphingomonas</taxon>
    </lineage>
</organism>
<keyword evidence="2" id="KW-1003">Cell membrane</keyword>
<gene>
    <name evidence="12" type="ORF">Q5H94_09165</name>
</gene>
<evidence type="ECO:0000259" key="11">
    <source>
        <dbReference type="PROSITE" id="PS51007"/>
    </source>
</evidence>
<evidence type="ECO:0000256" key="9">
    <source>
        <dbReference type="PROSITE-ProRule" id="PRU00433"/>
    </source>
</evidence>
<evidence type="ECO:0000256" key="7">
    <source>
        <dbReference type="ARBA" id="ARBA00023004"/>
    </source>
</evidence>
<dbReference type="RefSeq" id="WP_304560956.1">
    <property type="nucleotide sequence ID" value="NZ_JAUQSZ010000005.1"/>
</dbReference>
<feature type="domain" description="Cytochrome c" evidence="11">
    <location>
        <begin position="194"/>
        <end position="300"/>
    </location>
</feature>
<accession>A0ABT9A0H7</accession>
<keyword evidence="7 9" id="KW-0408">Iron</keyword>
<comment type="caution">
    <text evidence="12">The sequence shown here is derived from an EMBL/GenBank/DDBJ whole genome shotgun (WGS) entry which is preliminary data.</text>
</comment>
<dbReference type="PANTHER" id="PTHR35008">
    <property type="entry name" value="BLL4482 PROTEIN-RELATED"/>
    <property type="match status" value="1"/>
</dbReference>
<dbReference type="PANTHER" id="PTHR35008:SF8">
    <property type="entry name" value="ALCOHOL DEHYDROGENASE CYTOCHROME C SUBUNIT"/>
    <property type="match status" value="1"/>
</dbReference>
<comment type="subcellular location">
    <subcellularLocation>
        <location evidence="1">Cell membrane</location>
    </subcellularLocation>
</comment>
<dbReference type="InterPro" id="IPR036909">
    <property type="entry name" value="Cyt_c-like_dom_sf"/>
</dbReference>
<keyword evidence="10" id="KW-1133">Transmembrane helix</keyword>
<keyword evidence="4 9" id="KW-0479">Metal-binding</keyword>
<sequence>MSWLRRYRIAIGAVLIVCAGVLVVLLMRNGDTSADMVADDTAKAADKAQLDPKAIERGRAVAVAADCAACHTRPGGGRAYAGGYTLQTPFGDILSSNITPDRATGIGDWTERDFFRAVRHGRSPRHMLYPAMPYPSYVRISDADMHDMWSYFRSLPAASGDTGGTRLGFPFNVRELMLGWNLLFFRNDAPARAGEVNRGQYLVDVLGHCGACHTAKNALGGDSGYLGGGTLQDWHAPALHNGMQHGLGSWSDADIVAYLKTGSNAHSIAAGPMAEAVEHSTQYMPDADLRAMAAYLKKLPGPAETKPQPVAANDPAMVRGARVYVTACSGCHAPGGTGIAGMATRLADNPAIRAPDTASLTHVLMTGSRAAATDANPTAAGMPGFAWKLSDADAAAVLTYVRNTWGNAAPAVSAGDVAKARRALKARKPM</sequence>
<dbReference type="InterPro" id="IPR051459">
    <property type="entry name" value="Cytochrome_c-type_DH"/>
</dbReference>
<keyword evidence="5" id="KW-0732">Signal</keyword>
<feature type="domain" description="Cytochrome c" evidence="11">
    <location>
        <begin position="53"/>
        <end position="156"/>
    </location>
</feature>
<evidence type="ECO:0000256" key="4">
    <source>
        <dbReference type="ARBA" id="ARBA00022723"/>
    </source>
</evidence>
<evidence type="ECO:0000256" key="3">
    <source>
        <dbReference type="ARBA" id="ARBA00022617"/>
    </source>
</evidence>
<evidence type="ECO:0000256" key="1">
    <source>
        <dbReference type="ARBA" id="ARBA00004236"/>
    </source>
</evidence>
<evidence type="ECO:0000256" key="5">
    <source>
        <dbReference type="ARBA" id="ARBA00022729"/>
    </source>
</evidence>
<proteinExistence type="predicted"/>
<evidence type="ECO:0000256" key="10">
    <source>
        <dbReference type="SAM" id="Phobius"/>
    </source>
</evidence>